<dbReference type="InterPro" id="IPR012135">
    <property type="entry name" value="Dihydroorotate_DH_1_2"/>
</dbReference>
<dbReference type="PROSITE" id="PS00912">
    <property type="entry name" value="DHODEHASE_2"/>
    <property type="match status" value="1"/>
</dbReference>
<organism evidence="9 10">
    <name type="scientific">Effrenium voratum</name>
    <dbReference type="NCBI Taxonomy" id="2562239"/>
    <lineage>
        <taxon>Eukaryota</taxon>
        <taxon>Sar</taxon>
        <taxon>Alveolata</taxon>
        <taxon>Dinophyceae</taxon>
        <taxon>Suessiales</taxon>
        <taxon>Symbiodiniaceae</taxon>
        <taxon>Effrenium</taxon>
    </lineage>
</organism>
<dbReference type="Pfam" id="PF01180">
    <property type="entry name" value="DHO_dh"/>
    <property type="match status" value="1"/>
</dbReference>
<dbReference type="PANTHER" id="PTHR48109:SF1">
    <property type="entry name" value="DIHYDROOROTATE DEHYDROGENASE (FUMARATE)"/>
    <property type="match status" value="1"/>
</dbReference>
<dbReference type="PANTHER" id="PTHR48109">
    <property type="entry name" value="DIHYDROOROTATE DEHYDROGENASE (QUINONE), MITOCHONDRIAL-RELATED"/>
    <property type="match status" value="1"/>
</dbReference>
<dbReference type="GO" id="GO:0004152">
    <property type="term" value="F:dihydroorotate dehydrogenase activity"/>
    <property type="evidence" value="ECO:0007669"/>
    <property type="project" value="InterPro"/>
</dbReference>
<dbReference type="GO" id="GO:0006207">
    <property type="term" value="P:'de novo' pyrimidine nucleobase biosynthetic process"/>
    <property type="evidence" value="ECO:0007669"/>
    <property type="project" value="InterPro"/>
</dbReference>
<protein>
    <recommendedName>
        <fullName evidence="7">Dihydroorotate oxidase</fullName>
    </recommendedName>
</protein>
<evidence type="ECO:0000259" key="8">
    <source>
        <dbReference type="Pfam" id="PF01180"/>
    </source>
</evidence>
<keyword evidence="5" id="KW-0665">Pyrimidine biosynthesis</keyword>
<dbReference type="EMBL" id="CAUJNA010003278">
    <property type="protein sequence ID" value="CAJ1397766.1"/>
    <property type="molecule type" value="Genomic_DNA"/>
</dbReference>
<reference evidence="9" key="1">
    <citation type="submission" date="2023-08" db="EMBL/GenBank/DDBJ databases">
        <authorList>
            <person name="Chen Y."/>
            <person name="Shah S."/>
            <person name="Dougan E. K."/>
            <person name="Thang M."/>
            <person name="Chan C."/>
        </authorList>
    </citation>
    <scope>NUCLEOTIDE SEQUENCE</scope>
</reference>
<evidence type="ECO:0000313" key="9">
    <source>
        <dbReference type="EMBL" id="CAJ1397766.1"/>
    </source>
</evidence>
<comment type="caution">
    <text evidence="9">The sequence shown here is derived from an EMBL/GenBank/DDBJ whole genome shotgun (WGS) entry which is preliminary data.</text>
</comment>
<dbReference type="InterPro" id="IPR013785">
    <property type="entry name" value="Aldolase_TIM"/>
</dbReference>
<dbReference type="PROSITE" id="PS00911">
    <property type="entry name" value="DHODEHASE_1"/>
    <property type="match status" value="1"/>
</dbReference>
<evidence type="ECO:0000256" key="5">
    <source>
        <dbReference type="ARBA" id="ARBA00022975"/>
    </source>
</evidence>
<comment type="pathway">
    <text evidence="2">Pyrimidine metabolism; UMP biosynthesis via de novo pathway.</text>
</comment>
<dbReference type="GO" id="GO:0005737">
    <property type="term" value="C:cytoplasm"/>
    <property type="evidence" value="ECO:0007669"/>
    <property type="project" value="InterPro"/>
</dbReference>
<dbReference type="GO" id="GO:0006222">
    <property type="term" value="P:UMP biosynthetic process"/>
    <property type="evidence" value="ECO:0007669"/>
    <property type="project" value="InterPro"/>
</dbReference>
<accession>A0AA36J212</accession>
<feature type="domain" description="Dihydroorotate dehydrogenase catalytic" evidence="8">
    <location>
        <begin position="10"/>
        <end position="313"/>
    </location>
</feature>
<keyword evidence="10" id="KW-1185">Reference proteome</keyword>
<evidence type="ECO:0000256" key="7">
    <source>
        <dbReference type="ARBA" id="ARBA00031623"/>
    </source>
</evidence>
<keyword evidence="4" id="KW-0288">FMN</keyword>
<dbReference type="InterPro" id="IPR001295">
    <property type="entry name" value="Dihydroorotate_DH_CS"/>
</dbReference>
<dbReference type="AlphaFoldDB" id="A0AA36J212"/>
<dbReference type="InterPro" id="IPR005720">
    <property type="entry name" value="Dihydroorotate_DH_cat"/>
</dbReference>
<evidence type="ECO:0000313" key="10">
    <source>
        <dbReference type="Proteomes" id="UP001178507"/>
    </source>
</evidence>
<dbReference type="Proteomes" id="UP001178507">
    <property type="component" value="Unassembled WGS sequence"/>
</dbReference>
<comment type="cofactor">
    <cofactor evidence="1">
        <name>FMN</name>
        <dbReference type="ChEBI" id="CHEBI:58210"/>
    </cofactor>
</comment>
<dbReference type="NCBIfam" id="NF002702">
    <property type="entry name" value="PRK02506.1"/>
    <property type="match status" value="1"/>
</dbReference>
<evidence type="ECO:0000256" key="2">
    <source>
        <dbReference type="ARBA" id="ARBA00004725"/>
    </source>
</evidence>
<evidence type="ECO:0000256" key="3">
    <source>
        <dbReference type="ARBA" id="ARBA00022630"/>
    </source>
</evidence>
<keyword evidence="3" id="KW-0285">Flavoprotein</keyword>
<proteinExistence type="predicted"/>
<dbReference type="InterPro" id="IPR023359">
    <property type="entry name" value="Dihydro_DH_chainA_dom2"/>
</dbReference>
<dbReference type="Gene3D" id="3.20.20.70">
    <property type="entry name" value="Aldolase class I"/>
    <property type="match status" value="1"/>
</dbReference>
<dbReference type="Gene3D" id="2.30.26.10">
    <property type="entry name" value="Dihydroorotate Dehydrogenase A, chain A, domain 2"/>
    <property type="match status" value="1"/>
</dbReference>
<name>A0AA36J212_9DINO</name>
<evidence type="ECO:0000256" key="1">
    <source>
        <dbReference type="ARBA" id="ARBA00001917"/>
    </source>
</evidence>
<dbReference type="PIRSF" id="PIRSF000164">
    <property type="entry name" value="DHO_oxidase"/>
    <property type="match status" value="1"/>
</dbReference>
<gene>
    <name evidence="9" type="ORF">EVOR1521_LOCUS21716</name>
</gene>
<sequence>MQPMDVDISCKLAGIPLSCCLLNASGPRSKSFEQLAAVAGSWSGAVVSKSATLNERLGNDLPRYTEVPLGDRTASVNSEGLPNHSLSFYTEALVRLREVSPKPFILSISGLSLDENLQMLDYLEQSSARAHLSAVEVNVACPNVPGKPLVGYDLPQLAEVVRRISEHRLFRDRVLGLKLPPYLDAPFFDQVANMLNPLARAKGGSLGYVVCCNTLGSALAVDVDSEATVLHPKGGFGGAGGALVRLLALGNVRHFRQRLDASIAVVGCGGVASGEDAFALILCGATCVQVATQHHIEGSRCFQRIAAELQQLMRRKGYLSLADFRGKLRVAAKL</sequence>
<dbReference type="SUPFAM" id="SSF51395">
    <property type="entry name" value="FMN-linked oxidoreductases"/>
    <property type="match status" value="1"/>
</dbReference>
<evidence type="ECO:0000256" key="4">
    <source>
        <dbReference type="ARBA" id="ARBA00022643"/>
    </source>
</evidence>
<evidence type="ECO:0000256" key="6">
    <source>
        <dbReference type="ARBA" id="ARBA00023002"/>
    </source>
</evidence>
<dbReference type="InterPro" id="IPR050074">
    <property type="entry name" value="DHO_dehydrogenase"/>
</dbReference>
<keyword evidence="6" id="KW-0560">Oxidoreductase</keyword>